<evidence type="ECO:0000313" key="7">
    <source>
        <dbReference type="Proteomes" id="UP000241229"/>
    </source>
</evidence>
<protein>
    <submittedName>
        <fullName evidence="6">MBL fold metallo-hydrolase</fullName>
    </submittedName>
</protein>
<dbReference type="SMART" id="SM00849">
    <property type="entry name" value="Lactamase_B"/>
    <property type="match status" value="1"/>
</dbReference>
<dbReference type="PROSITE" id="PS51318">
    <property type="entry name" value="TAT"/>
    <property type="match status" value="1"/>
</dbReference>
<proteinExistence type="inferred from homology"/>
<dbReference type="GO" id="GO:0016787">
    <property type="term" value="F:hydrolase activity"/>
    <property type="evidence" value="ECO:0007669"/>
    <property type="project" value="UniProtKB-KW"/>
</dbReference>
<accession>A0A2P7STJ8</accession>
<dbReference type="PANTHER" id="PTHR42978">
    <property type="entry name" value="QUORUM-QUENCHING LACTONASE YTNP-RELATED-RELATED"/>
    <property type="match status" value="1"/>
</dbReference>
<keyword evidence="7" id="KW-1185">Reference proteome</keyword>
<dbReference type="PANTHER" id="PTHR42978:SF6">
    <property type="entry name" value="QUORUM-QUENCHING LACTONASE YTNP-RELATED"/>
    <property type="match status" value="1"/>
</dbReference>
<dbReference type="Proteomes" id="UP000241229">
    <property type="component" value="Unassembled WGS sequence"/>
</dbReference>
<dbReference type="InterPro" id="IPR006311">
    <property type="entry name" value="TAT_signal"/>
</dbReference>
<evidence type="ECO:0000313" key="6">
    <source>
        <dbReference type="EMBL" id="PSJ65800.1"/>
    </source>
</evidence>
<dbReference type="InterPro" id="IPR036866">
    <property type="entry name" value="RibonucZ/Hydroxyglut_hydro"/>
</dbReference>
<dbReference type="EMBL" id="PXYK01000001">
    <property type="protein sequence ID" value="PSJ65800.1"/>
    <property type="molecule type" value="Genomic_DNA"/>
</dbReference>
<dbReference type="InterPro" id="IPR051013">
    <property type="entry name" value="MBL_superfamily_lactonases"/>
</dbReference>
<dbReference type="CDD" id="cd07720">
    <property type="entry name" value="OPHC2-like_MBL-fold"/>
    <property type="match status" value="1"/>
</dbReference>
<dbReference type="GO" id="GO:0046872">
    <property type="term" value="F:metal ion binding"/>
    <property type="evidence" value="ECO:0007669"/>
    <property type="project" value="UniProtKB-KW"/>
</dbReference>
<sequence>MSLSPDGRQKERAMHIDRRTALGLGAAGAAVLAFPQIMVRAAQADVPKPDVGNPGFNRFTLGEFEVTTILDGLRPGEGPHPVFGQNQPAETVAALMQANLLPADRMVNGFTPTLVNTGAELILFDTGLGAGGRENGLGQLAARLAASGYKPEDVSIVVVTHMHGDHIGGLMENGAPAFANARYVMGQAEFDFWTAPERMSGPTEGNAKAVAANVKPLAEKATFVGDGGEVVPGIRAVAAFGHTPGHLIFRLDSSGKSLVLTADTANHYVASLQQPDWHVRFDADKDMAAATRRKVFDMIATDRLPFIGYHMPFPAVGYVEKIDTGYRYVPETYQLEL</sequence>
<comment type="caution">
    <text evidence="6">The sequence shown here is derived from an EMBL/GenBank/DDBJ whole genome shotgun (WGS) entry which is preliminary data.</text>
</comment>
<gene>
    <name evidence="6" type="ORF">C7I84_01385</name>
</gene>
<dbReference type="SUPFAM" id="SSF56281">
    <property type="entry name" value="Metallo-hydrolase/oxidoreductase"/>
    <property type="match status" value="1"/>
</dbReference>
<dbReference type="Gene3D" id="3.60.15.10">
    <property type="entry name" value="Ribonuclease Z/Hydroxyacylglutathione hydrolase-like"/>
    <property type="match status" value="1"/>
</dbReference>
<dbReference type="Pfam" id="PF00753">
    <property type="entry name" value="Lactamase_B"/>
    <property type="match status" value="1"/>
</dbReference>
<name>A0A2P7STJ8_9HYPH</name>
<evidence type="ECO:0000256" key="2">
    <source>
        <dbReference type="ARBA" id="ARBA00022723"/>
    </source>
</evidence>
<dbReference type="OrthoDB" id="9773738at2"/>
<comment type="similarity">
    <text evidence="1">Belongs to the metallo-beta-lactamase superfamily.</text>
</comment>
<dbReference type="AlphaFoldDB" id="A0A2P7STJ8"/>
<dbReference type="InterPro" id="IPR001279">
    <property type="entry name" value="Metallo-B-lactamas"/>
</dbReference>
<feature type="domain" description="Metallo-beta-lactamase" evidence="5">
    <location>
        <begin position="109"/>
        <end position="310"/>
    </location>
</feature>
<evidence type="ECO:0000256" key="1">
    <source>
        <dbReference type="ARBA" id="ARBA00007749"/>
    </source>
</evidence>
<evidence type="ECO:0000259" key="5">
    <source>
        <dbReference type="SMART" id="SM00849"/>
    </source>
</evidence>
<keyword evidence="3 6" id="KW-0378">Hydrolase</keyword>
<evidence type="ECO:0000256" key="4">
    <source>
        <dbReference type="ARBA" id="ARBA00022833"/>
    </source>
</evidence>
<reference evidence="6 7" key="1">
    <citation type="submission" date="2018-03" db="EMBL/GenBank/DDBJ databases">
        <title>The draft genome of Mesorhizobium sp. 6GN-30.</title>
        <authorList>
            <person name="Liu L."/>
            <person name="Li L."/>
            <person name="Wang T."/>
            <person name="Zhang X."/>
            <person name="Liang L."/>
        </authorList>
    </citation>
    <scope>NUCLEOTIDE SEQUENCE [LARGE SCALE GENOMIC DNA]</scope>
    <source>
        <strain evidence="6 7">6GN30</strain>
    </source>
</reference>
<keyword evidence="2" id="KW-0479">Metal-binding</keyword>
<keyword evidence="4" id="KW-0862">Zinc</keyword>
<organism evidence="6 7">
    <name type="scientific">Kumtagia ephedrae</name>
    <dbReference type="NCBI Taxonomy" id="2116701"/>
    <lineage>
        <taxon>Bacteria</taxon>
        <taxon>Pseudomonadati</taxon>
        <taxon>Pseudomonadota</taxon>
        <taxon>Alphaproteobacteria</taxon>
        <taxon>Hyphomicrobiales</taxon>
        <taxon>Phyllobacteriaceae</taxon>
        <taxon>Kumtagia</taxon>
    </lineage>
</organism>
<evidence type="ECO:0000256" key="3">
    <source>
        <dbReference type="ARBA" id="ARBA00022801"/>
    </source>
</evidence>